<dbReference type="Pfam" id="PF09286">
    <property type="entry name" value="Pro-kuma_activ"/>
    <property type="match status" value="1"/>
</dbReference>
<feature type="binding site" evidence="8">
    <location>
        <position position="650"/>
    </location>
    <ligand>
        <name>Ca(2+)</name>
        <dbReference type="ChEBI" id="CHEBI:29108"/>
    </ligand>
</feature>
<keyword evidence="12" id="KW-1185">Reference proteome</keyword>
<dbReference type="CDD" id="cd04056">
    <property type="entry name" value="Peptidases_S53"/>
    <property type="match status" value="1"/>
</dbReference>
<accession>A0A1C7M8T5</accession>
<evidence type="ECO:0000256" key="2">
    <source>
        <dbReference type="ARBA" id="ARBA00022670"/>
    </source>
</evidence>
<keyword evidence="5" id="KW-0720">Serine protease</keyword>
<protein>
    <submittedName>
        <fullName evidence="11">Aorsin</fullName>
    </submittedName>
</protein>
<dbReference type="InterPro" id="IPR030400">
    <property type="entry name" value="Sedolisin_dom"/>
</dbReference>
<name>A0A1C7M8T5_GRIFR</name>
<comment type="subcellular location">
    <subcellularLocation>
        <location evidence="1">Secreted</location>
        <location evidence="1">Extracellular space</location>
    </subcellularLocation>
</comment>
<dbReference type="PROSITE" id="PS00138">
    <property type="entry name" value="SUBTILASE_SER"/>
    <property type="match status" value="1"/>
</dbReference>
<dbReference type="SUPFAM" id="SSF52743">
    <property type="entry name" value="Subtilisin-like"/>
    <property type="match status" value="1"/>
</dbReference>
<dbReference type="PROSITE" id="PS51695">
    <property type="entry name" value="SEDOLISIN"/>
    <property type="match status" value="1"/>
</dbReference>
<reference evidence="11 12" key="1">
    <citation type="submission" date="2016-03" db="EMBL/GenBank/DDBJ databases">
        <title>Whole genome sequencing of Grifola frondosa 9006-11.</title>
        <authorList>
            <person name="Min B."/>
            <person name="Park H."/>
            <person name="Kim J.-G."/>
            <person name="Cho H."/>
            <person name="Oh Y.-L."/>
            <person name="Kong W.-S."/>
            <person name="Choi I.-G."/>
        </authorList>
    </citation>
    <scope>NUCLEOTIDE SEQUENCE [LARGE SCALE GENOMIC DNA]</scope>
    <source>
        <strain evidence="11 12">9006-11</strain>
    </source>
</reference>
<keyword evidence="2" id="KW-0645">Protease</keyword>
<evidence type="ECO:0000256" key="5">
    <source>
        <dbReference type="ARBA" id="ARBA00022825"/>
    </source>
</evidence>
<dbReference type="GO" id="GO:0004252">
    <property type="term" value="F:serine-type endopeptidase activity"/>
    <property type="evidence" value="ECO:0007669"/>
    <property type="project" value="InterPro"/>
</dbReference>
<dbReference type="InterPro" id="IPR050819">
    <property type="entry name" value="Tripeptidyl-peptidase_I"/>
</dbReference>
<evidence type="ECO:0000256" key="4">
    <source>
        <dbReference type="ARBA" id="ARBA00022801"/>
    </source>
</evidence>
<feature type="binding site" evidence="8">
    <location>
        <position position="630"/>
    </location>
    <ligand>
        <name>Ca(2+)</name>
        <dbReference type="ChEBI" id="CHEBI:29108"/>
    </ligand>
</feature>
<gene>
    <name evidence="11" type="primary">aorO_6</name>
    <name evidence="11" type="ORF">A0H81_07313</name>
</gene>
<dbReference type="Proteomes" id="UP000092993">
    <property type="component" value="Unassembled WGS sequence"/>
</dbReference>
<evidence type="ECO:0000259" key="10">
    <source>
        <dbReference type="PROSITE" id="PS51695"/>
    </source>
</evidence>
<dbReference type="Gene3D" id="3.40.50.200">
    <property type="entry name" value="Peptidase S8/S53 domain"/>
    <property type="match status" value="1"/>
</dbReference>
<organism evidence="11 12">
    <name type="scientific">Grifola frondosa</name>
    <name type="common">Maitake</name>
    <name type="synonym">Polyporus frondosus</name>
    <dbReference type="NCBI Taxonomy" id="5627"/>
    <lineage>
        <taxon>Eukaryota</taxon>
        <taxon>Fungi</taxon>
        <taxon>Dikarya</taxon>
        <taxon>Basidiomycota</taxon>
        <taxon>Agaricomycotina</taxon>
        <taxon>Agaricomycetes</taxon>
        <taxon>Polyporales</taxon>
        <taxon>Grifolaceae</taxon>
        <taxon>Grifola</taxon>
    </lineage>
</organism>
<dbReference type="OMA" id="YEHIACH"/>
<feature type="binding site" evidence="8">
    <location>
        <position position="648"/>
    </location>
    <ligand>
        <name>Ca(2+)</name>
        <dbReference type="ChEBI" id="CHEBI:29108"/>
    </ligand>
</feature>
<sequence>MSWCKDGQARTTQVISGPRRFKKHVREELLARSVVVRWISNMKLSVCALLAVLLGLACPSPSSATAPVLSPRVVQEHRGEVPSGWVPVRRAEPDVILPLRIGLTQSNLEFIENYLLDVSHPESPNYGSHWSPAKVAAMFRPSRESIDSVQEWLANGGIDPTRISLSTSGGWLRANVTVEEAERLLETEYYVYEHEADGTEHIACENAYHLPEHISKHVDIVTPTLHFDIKLGSASIGRKRSPGWRGQKHGHGSQPTPPKMVGKSQKHQQYPADSLNSCADQITPACLRALYDFNYTAVATNRNSIGVVEYTPDIYNPSDFDVFFKRFSPSQVGQRPKMVSIDGGTIDVSRVTLFQTGDPWTQASFNNFLDAIDGSYCTFEHGDDPPYDAIYPDTSGERGAYTGTNQCGTAAPTYIISSSYAYDEYVLTPSYMQRQCAEYAKLGLMGVTVLYASGDAGVAGSDGECLDRNGNPSSSRNAKRFVPSFPPSCPYVTAVGATQMVSGASVDDAEVACQDGVISGGGFSNIFAMPSWQQSTVEHYLQTYPPSVTSANYNTSGSRAYPDIALNGAKYLTAVLGDWYPIYGTSASTPASAAILSAINDARLAAGKGPIGFINPIIYSSGFQDAFNDITKGANPGCGTNGFSAHPGWDPVTGMGTLNFSKLLAKWLALP</sequence>
<evidence type="ECO:0000256" key="9">
    <source>
        <dbReference type="SAM" id="MobiDB-lite"/>
    </source>
</evidence>
<dbReference type="InterPro" id="IPR023828">
    <property type="entry name" value="Peptidase_S8_Ser-AS"/>
</dbReference>
<dbReference type="InterPro" id="IPR036852">
    <property type="entry name" value="Peptidase_S8/S53_dom_sf"/>
</dbReference>
<comment type="caution">
    <text evidence="11">The sequence shown here is derived from an EMBL/GenBank/DDBJ whole genome shotgun (WGS) entry which is preliminary data.</text>
</comment>
<feature type="binding site" evidence="8">
    <location>
        <position position="629"/>
    </location>
    <ligand>
        <name>Ca(2+)</name>
        <dbReference type="ChEBI" id="CHEBI:29108"/>
    </ligand>
</feature>
<dbReference type="GO" id="GO:0005576">
    <property type="term" value="C:extracellular region"/>
    <property type="evidence" value="ECO:0007669"/>
    <property type="project" value="UniProtKB-SubCell"/>
</dbReference>
<dbReference type="GO" id="GO:0046872">
    <property type="term" value="F:metal ion binding"/>
    <property type="evidence" value="ECO:0007669"/>
    <property type="project" value="UniProtKB-UniRule"/>
</dbReference>
<keyword evidence="3 8" id="KW-0479">Metal-binding</keyword>
<keyword evidence="6 8" id="KW-0106">Calcium</keyword>
<dbReference type="PANTHER" id="PTHR14218:SF19">
    <property type="entry name" value="SERINE PROTEASE AORO, PUTATIVE (AFU_ORTHOLOGUE AFUA_6G10250)-RELATED"/>
    <property type="match status" value="1"/>
</dbReference>
<evidence type="ECO:0000256" key="3">
    <source>
        <dbReference type="ARBA" id="ARBA00022723"/>
    </source>
</evidence>
<dbReference type="CDD" id="cd11377">
    <property type="entry name" value="Pro-peptidase_S53"/>
    <property type="match status" value="1"/>
</dbReference>
<dbReference type="GO" id="GO:0008240">
    <property type="term" value="F:tripeptidyl-peptidase activity"/>
    <property type="evidence" value="ECO:0007669"/>
    <property type="project" value="TreeGrafter"/>
</dbReference>
<evidence type="ECO:0000256" key="6">
    <source>
        <dbReference type="ARBA" id="ARBA00022837"/>
    </source>
</evidence>
<keyword evidence="4" id="KW-0378">Hydrolase</keyword>
<feature type="region of interest" description="Disordered" evidence="9">
    <location>
        <begin position="236"/>
        <end position="266"/>
    </location>
</feature>
<comment type="caution">
    <text evidence="8">Lacks conserved residue(s) required for the propagation of feature annotation.</text>
</comment>
<comment type="cofactor">
    <cofactor evidence="8">
        <name>Ca(2+)</name>
        <dbReference type="ChEBI" id="CHEBI:29108"/>
    </cofactor>
    <text evidence="8">Binds 1 Ca(2+) ion per subunit.</text>
</comment>
<evidence type="ECO:0000256" key="1">
    <source>
        <dbReference type="ARBA" id="ARBA00004239"/>
    </source>
</evidence>
<dbReference type="SUPFAM" id="SSF54897">
    <property type="entry name" value="Protease propeptides/inhibitors"/>
    <property type="match status" value="1"/>
</dbReference>
<dbReference type="InterPro" id="IPR015366">
    <property type="entry name" value="S53_propep"/>
</dbReference>
<dbReference type="STRING" id="5627.A0A1C7M8T5"/>
<proteinExistence type="predicted"/>
<keyword evidence="7" id="KW-0865">Zymogen</keyword>
<dbReference type="SMART" id="SM00944">
    <property type="entry name" value="Pro-kuma_activ"/>
    <property type="match status" value="1"/>
</dbReference>
<evidence type="ECO:0000313" key="11">
    <source>
        <dbReference type="EMBL" id="OBZ72776.1"/>
    </source>
</evidence>
<dbReference type="AlphaFoldDB" id="A0A1C7M8T5"/>
<feature type="domain" description="Peptidase S53" evidence="10">
    <location>
        <begin position="281"/>
        <end position="670"/>
    </location>
</feature>
<dbReference type="OrthoDB" id="409122at2759"/>
<dbReference type="GO" id="GO:0006508">
    <property type="term" value="P:proteolysis"/>
    <property type="evidence" value="ECO:0007669"/>
    <property type="project" value="UniProtKB-KW"/>
</dbReference>
<evidence type="ECO:0000256" key="7">
    <source>
        <dbReference type="ARBA" id="ARBA00023145"/>
    </source>
</evidence>
<dbReference type="EMBL" id="LUGG01000007">
    <property type="protein sequence ID" value="OBZ72776.1"/>
    <property type="molecule type" value="Genomic_DNA"/>
</dbReference>
<evidence type="ECO:0000256" key="8">
    <source>
        <dbReference type="PROSITE-ProRule" id="PRU01032"/>
    </source>
</evidence>
<dbReference type="PANTHER" id="PTHR14218">
    <property type="entry name" value="PROTEASE S8 TRIPEPTIDYL PEPTIDASE I CLN2"/>
    <property type="match status" value="1"/>
</dbReference>
<feature type="compositionally biased region" description="Basic residues" evidence="9">
    <location>
        <begin position="237"/>
        <end position="251"/>
    </location>
</feature>
<evidence type="ECO:0000313" key="12">
    <source>
        <dbReference type="Proteomes" id="UP000092993"/>
    </source>
</evidence>